<reference evidence="3 4" key="1">
    <citation type="submission" date="2019-07" db="EMBL/GenBank/DDBJ databases">
        <authorList>
            <person name="Hibberd C M."/>
            <person name="Gehrig L. J."/>
            <person name="Chang H.-W."/>
            <person name="Venkatesh S."/>
        </authorList>
    </citation>
    <scope>NUCLEOTIDE SEQUENCE [LARGE SCALE GENOMIC DNA]</scope>
    <source>
        <strain evidence="3">Blautia_luti_SSTS_Bg7063</strain>
    </source>
</reference>
<dbReference type="EMBL" id="CABHNW010000022">
    <property type="protein sequence ID" value="VUX32786.1"/>
    <property type="molecule type" value="Genomic_DNA"/>
</dbReference>
<proteinExistence type="predicted"/>
<dbReference type="RefSeq" id="WP_144092879.1">
    <property type="nucleotide sequence ID" value="NZ_CABHMX010000030.1"/>
</dbReference>
<dbReference type="SMART" id="SM00470">
    <property type="entry name" value="ParB"/>
    <property type="match status" value="1"/>
</dbReference>
<evidence type="ECO:0000259" key="2">
    <source>
        <dbReference type="SMART" id="SM00470"/>
    </source>
</evidence>
<dbReference type="Proteomes" id="UP000408482">
    <property type="component" value="Unassembled WGS sequence"/>
</dbReference>
<dbReference type="Pfam" id="PF02195">
    <property type="entry name" value="ParB_N"/>
    <property type="match status" value="1"/>
</dbReference>
<organism evidence="3 4">
    <name type="scientific">Blautia luti</name>
    <dbReference type="NCBI Taxonomy" id="89014"/>
    <lineage>
        <taxon>Bacteria</taxon>
        <taxon>Bacillati</taxon>
        <taxon>Bacillota</taxon>
        <taxon>Clostridia</taxon>
        <taxon>Lachnospirales</taxon>
        <taxon>Lachnospiraceae</taxon>
        <taxon>Blautia</taxon>
    </lineage>
</organism>
<protein>
    <submittedName>
        <fullName evidence="3">ParB-like nuclease domain protein</fullName>
    </submittedName>
</protein>
<evidence type="ECO:0000313" key="3">
    <source>
        <dbReference type="EMBL" id="VUX32786.1"/>
    </source>
</evidence>
<feature type="compositionally biased region" description="Basic and acidic residues" evidence="1">
    <location>
        <begin position="426"/>
        <end position="445"/>
    </location>
</feature>
<feature type="domain" description="ParB-like N-terminal" evidence="2">
    <location>
        <begin position="24"/>
        <end position="114"/>
    </location>
</feature>
<feature type="compositionally biased region" description="Polar residues" evidence="1">
    <location>
        <begin position="246"/>
        <end position="255"/>
    </location>
</feature>
<dbReference type="AlphaFoldDB" id="A0A564VJH8"/>
<dbReference type="SUPFAM" id="SSF110849">
    <property type="entry name" value="ParB/Sulfiredoxin"/>
    <property type="match status" value="1"/>
</dbReference>
<evidence type="ECO:0000256" key="1">
    <source>
        <dbReference type="SAM" id="MobiDB-lite"/>
    </source>
</evidence>
<dbReference type="InterPro" id="IPR036086">
    <property type="entry name" value="ParB/Sulfiredoxin_sf"/>
</dbReference>
<feature type="region of interest" description="Disordered" evidence="1">
    <location>
        <begin position="422"/>
        <end position="455"/>
    </location>
</feature>
<gene>
    <name evidence="3" type="ORF">RSSSTS7063_02502</name>
</gene>
<feature type="region of interest" description="Disordered" evidence="1">
    <location>
        <begin position="236"/>
        <end position="263"/>
    </location>
</feature>
<dbReference type="InterPro" id="IPR003115">
    <property type="entry name" value="ParB_N"/>
</dbReference>
<sequence length="636" mass="73908">MDFYLKDMLNKRSVPDRQQDQKIVYRNPEDLIPSEENFYNTEKLERLKQSIKLLGILQPLLIENRDGKDYVIAGHCRRKCCIDLINEGNEKFSRIPCVYKTSSELEQDAGQEDDIVRQIMIIQANCYRDKSDWEKMTEFLKMESLVKELRKKVSMQGKTRDILREVSKISGSQQERYHSINANLCEQLMSEFKEDRIKISVAHEASKLNKDYQKQACELYAETGILTLNDIKELSRQQEAEKGTPGQMSIETATGKNRPPENEVPITPELQIERFFEALNRGDKEYVLTCNVSATTYLLETRYRDVRIRNGNFNYQANSTGIMFNPGSYMECAFTWNELAHELIKRFGKKRKPVKMVSIDAPEKPKKKDNEMPSPAKCITGKSKSGICGAAAYCDTEYKCCAQCPDDCNSRCGWLEERCQPAAETPDEKQQDSIDDNKTSDHAGDSTEMLPENWPEYLRDLPVPTSTALASYLYDQERTLKQILDSEKEKPGLPHMTIMKQQMTVAGLRFLKNHIESMEEPEQPPLPEMRNNDQRKQWLREYKSWGLWYTDPYIGARYYKYDFNNGARLIAEEYDPEPKKESWWVPTEPYFLHLVGGPEPERSGGIPKWTYHSKYHKFPNSETELIEFLKEVQKNG</sequence>
<keyword evidence="4" id="KW-1185">Reference proteome</keyword>
<dbReference type="Gene3D" id="3.90.1530.10">
    <property type="entry name" value="Conserved hypothetical protein from pyrococcus furiosus pfu- 392566-001, ParB domain"/>
    <property type="match status" value="1"/>
</dbReference>
<evidence type="ECO:0000313" key="4">
    <source>
        <dbReference type="Proteomes" id="UP000408482"/>
    </source>
</evidence>
<accession>A0A564VJH8</accession>
<name>A0A564VJH8_9FIRM</name>